<sequence>MRHTKLALAVLAAAILSACGSSDGDNNVQPAKPRFASQVSFGDSLSDVGTYNVGTVANLRGGRYTINGNNTAVNAALTGKNWTELLATQLSLPAPCAAVTGLDGDPSKGFAVPVTNNLNCTGYAQGGARVTNPVGPGNKLAGSALGQLTHPVAAQVANHLARNGGKFKGDEVVLVMAGGNDALSLLAELTAAATAAGNAAGKIEGDKVGAETFATGLATGLAAGATSPSTAAAAIGAAIATESKRPGSTSQSIVGVAVATAAAQPGNMAVGSPAVYGPIVAKAQADAATAGAAAGAKAGAAAGLAYATENGPKMVPRIGTAGHELADIIRNQIIAKGATHVVIVNLPDLGGTPFAKSQSASTQTLVNGMVNSYNIALRVALDGLDSKIAYVDVFAQFQDILANPSRYGVTNTAKPACGLNALDGNSLACNGTNLIAGDVSHYLFADGVHPTPFGYSLIAKAVSDAMIARGWL</sequence>
<gene>
    <name evidence="3" type="ORF">D3872_14090</name>
</gene>
<dbReference type="RefSeq" id="WP_119811368.1">
    <property type="nucleotide sequence ID" value="NZ_QYUP01000119.1"/>
</dbReference>
<evidence type="ECO:0000313" key="4">
    <source>
        <dbReference type="Proteomes" id="UP000284006"/>
    </source>
</evidence>
<dbReference type="Gene3D" id="3.40.50.1110">
    <property type="entry name" value="SGNH hydrolase"/>
    <property type="match status" value="1"/>
</dbReference>
<dbReference type="PANTHER" id="PTHR45648:SF5">
    <property type="entry name" value="OS04G0577300 PROTEIN"/>
    <property type="match status" value="1"/>
</dbReference>
<evidence type="ECO:0000256" key="2">
    <source>
        <dbReference type="SAM" id="SignalP"/>
    </source>
</evidence>
<dbReference type="InterPro" id="IPR001087">
    <property type="entry name" value="GDSL"/>
</dbReference>
<dbReference type="OrthoDB" id="5292073at2"/>
<dbReference type="PANTHER" id="PTHR45648">
    <property type="entry name" value="GDSL LIPASE/ACYLHYDROLASE FAMILY PROTEIN (AFU_ORTHOLOGUE AFUA_4G14700)"/>
    <property type="match status" value="1"/>
</dbReference>
<evidence type="ECO:0000313" key="3">
    <source>
        <dbReference type="EMBL" id="RJG15254.1"/>
    </source>
</evidence>
<dbReference type="PROSITE" id="PS51257">
    <property type="entry name" value="PROKAR_LIPOPROTEIN"/>
    <property type="match status" value="1"/>
</dbReference>
<keyword evidence="2" id="KW-0732">Signal</keyword>
<accession>A0A418XRZ7</accession>
<comment type="caution">
    <text evidence="3">The sequence shown here is derived from an EMBL/GenBank/DDBJ whole genome shotgun (WGS) entry which is preliminary data.</text>
</comment>
<dbReference type="InterPro" id="IPR051058">
    <property type="entry name" value="GDSL_Est/Lipase"/>
</dbReference>
<dbReference type="CDD" id="cd01847">
    <property type="entry name" value="Triacylglycerol_lipase_like"/>
    <property type="match status" value="1"/>
</dbReference>
<dbReference type="SUPFAM" id="SSF52266">
    <property type="entry name" value="SGNH hydrolase"/>
    <property type="match status" value="1"/>
</dbReference>
<dbReference type="GO" id="GO:0016788">
    <property type="term" value="F:hydrolase activity, acting on ester bonds"/>
    <property type="evidence" value="ECO:0007669"/>
    <property type="project" value="InterPro"/>
</dbReference>
<proteinExistence type="predicted"/>
<dbReference type="Proteomes" id="UP000284006">
    <property type="component" value="Unassembled WGS sequence"/>
</dbReference>
<reference evidence="3 4" key="1">
    <citation type="submission" date="2018-09" db="EMBL/GenBank/DDBJ databases">
        <authorList>
            <person name="Zhu H."/>
        </authorList>
    </citation>
    <scope>NUCLEOTIDE SEQUENCE [LARGE SCALE GENOMIC DNA]</scope>
    <source>
        <strain evidence="3 4">K1S02-61</strain>
    </source>
</reference>
<evidence type="ECO:0000256" key="1">
    <source>
        <dbReference type="ARBA" id="ARBA00022801"/>
    </source>
</evidence>
<dbReference type="InterPro" id="IPR036514">
    <property type="entry name" value="SGNH_hydro_sf"/>
</dbReference>
<organism evidence="3 4">
    <name type="scientific">Massilia cavernae</name>
    <dbReference type="NCBI Taxonomy" id="2320864"/>
    <lineage>
        <taxon>Bacteria</taxon>
        <taxon>Pseudomonadati</taxon>
        <taxon>Pseudomonadota</taxon>
        <taxon>Betaproteobacteria</taxon>
        <taxon>Burkholderiales</taxon>
        <taxon>Oxalobacteraceae</taxon>
        <taxon>Telluria group</taxon>
        <taxon>Massilia</taxon>
    </lineage>
</organism>
<dbReference type="AlphaFoldDB" id="A0A418XRZ7"/>
<name>A0A418XRZ7_9BURK</name>
<dbReference type="EMBL" id="QYUP01000119">
    <property type="protein sequence ID" value="RJG15254.1"/>
    <property type="molecule type" value="Genomic_DNA"/>
</dbReference>
<feature type="signal peptide" evidence="2">
    <location>
        <begin position="1"/>
        <end position="23"/>
    </location>
</feature>
<protein>
    <submittedName>
        <fullName evidence="3">Esterase</fullName>
    </submittedName>
</protein>
<dbReference type="Pfam" id="PF00657">
    <property type="entry name" value="Lipase_GDSL"/>
    <property type="match status" value="1"/>
</dbReference>
<feature type="chain" id="PRO_5019011662" evidence="2">
    <location>
        <begin position="24"/>
        <end position="472"/>
    </location>
</feature>
<keyword evidence="1" id="KW-0378">Hydrolase</keyword>
<keyword evidence="4" id="KW-1185">Reference proteome</keyword>